<organism evidence="2 3">
    <name type="scientific">Albula glossodonta</name>
    <name type="common">roundjaw bonefish</name>
    <dbReference type="NCBI Taxonomy" id="121402"/>
    <lineage>
        <taxon>Eukaryota</taxon>
        <taxon>Metazoa</taxon>
        <taxon>Chordata</taxon>
        <taxon>Craniata</taxon>
        <taxon>Vertebrata</taxon>
        <taxon>Euteleostomi</taxon>
        <taxon>Actinopterygii</taxon>
        <taxon>Neopterygii</taxon>
        <taxon>Teleostei</taxon>
        <taxon>Albuliformes</taxon>
        <taxon>Albulidae</taxon>
        <taxon>Albula</taxon>
    </lineage>
</organism>
<protein>
    <submittedName>
        <fullName evidence="2">Uncharacterized protein</fullName>
    </submittedName>
</protein>
<proteinExistence type="predicted"/>
<sequence>MGRTRPKRRISFSFSISPILPKSKTVFSIGSSSSDEEESCSMRSFSSASGSLGYSISEEDPGPLRSDSEGKGGTKVSRTFSYLKSKMYKKTK</sequence>
<dbReference type="OrthoDB" id="10665153at2759"/>
<dbReference type="EMBL" id="JAFBMS010000005">
    <property type="protein sequence ID" value="KAG9352341.1"/>
    <property type="molecule type" value="Genomic_DNA"/>
</dbReference>
<evidence type="ECO:0000256" key="1">
    <source>
        <dbReference type="SAM" id="MobiDB-lite"/>
    </source>
</evidence>
<gene>
    <name evidence="2" type="ORF">JZ751_020754</name>
</gene>
<feature type="region of interest" description="Disordered" evidence="1">
    <location>
        <begin position="25"/>
        <end position="77"/>
    </location>
</feature>
<evidence type="ECO:0000313" key="3">
    <source>
        <dbReference type="Proteomes" id="UP000824540"/>
    </source>
</evidence>
<feature type="non-terminal residue" evidence="2">
    <location>
        <position position="1"/>
    </location>
</feature>
<reference evidence="2" key="1">
    <citation type="thesis" date="2021" institute="BYU ScholarsArchive" country="Provo, UT, USA">
        <title>Applications of and Algorithms for Genome Assembly and Genomic Analyses with an Emphasis on Marine Teleosts.</title>
        <authorList>
            <person name="Pickett B.D."/>
        </authorList>
    </citation>
    <scope>NUCLEOTIDE SEQUENCE</scope>
    <source>
        <strain evidence="2">HI-2016</strain>
    </source>
</reference>
<feature type="compositionally biased region" description="Low complexity" evidence="1">
    <location>
        <begin position="41"/>
        <end position="56"/>
    </location>
</feature>
<dbReference type="Proteomes" id="UP000824540">
    <property type="component" value="Unassembled WGS sequence"/>
</dbReference>
<comment type="caution">
    <text evidence="2">The sequence shown here is derived from an EMBL/GenBank/DDBJ whole genome shotgun (WGS) entry which is preliminary data.</text>
</comment>
<dbReference type="AlphaFoldDB" id="A0A8T2PLM5"/>
<name>A0A8T2PLM5_9TELE</name>
<keyword evidence="3" id="KW-1185">Reference proteome</keyword>
<accession>A0A8T2PLM5</accession>
<evidence type="ECO:0000313" key="2">
    <source>
        <dbReference type="EMBL" id="KAG9352341.1"/>
    </source>
</evidence>